<dbReference type="Gene3D" id="1.10.10.10">
    <property type="entry name" value="Winged helix-like DNA-binding domain superfamily/Winged helix DNA-binding domain"/>
    <property type="match status" value="1"/>
</dbReference>
<evidence type="ECO:0000259" key="1">
    <source>
        <dbReference type="PROSITE" id="PS51688"/>
    </source>
</evidence>
<dbReference type="InterPro" id="IPR036388">
    <property type="entry name" value="WH-like_DNA-bd_sf"/>
</dbReference>
<dbReference type="EMBL" id="LOKL01000101">
    <property type="protein sequence ID" value="MBZ3923790.1"/>
    <property type="molecule type" value="Genomic_DNA"/>
</dbReference>
<evidence type="ECO:0000313" key="2">
    <source>
        <dbReference type="EMBL" id="MBZ3923790.1"/>
    </source>
</evidence>
<dbReference type="PROSITE" id="PS51688">
    <property type="entry name" value="ICA"/>
    <property type="match status" value="1"/>
</dbReference>
<dbReference type="Pfam" id="PF13884">
    <property type="entry name" value="Peptidase_S74"/>
    <property type="match status" value="1"/>
</dbReference>
<evidence type="ECO:0000313" key="3">
    <source>
        <dbReference type="Proteomes" id="UP000825388"/>
    </source>
</evidence>
<name>A0AAW4RJY3_XANCI</name>
<dbReference type="AlphaFoldDB" id="A0AAW4RJY3"/>
<feature type="domain" description="Peptidase S74" evidence="1">
    <location>
        <begin position="101"/>
        <end position="244"/>
    </location>
</feature>
<sequence length="246" mass="26342">MTGTIGSTATVGFSVSAASFSAIALRATGANGREYRLVSTDDTNGLGGSQLIVYNQTNNAVVNRCDYSYNFVPGGDNNRSLGTLQARWSVVYAGAGTINTSDAREKTPIRPLTSLEKAAGLALGRELGGFHFLSSTSMDTSIEHIGMTVQRAIEILEAHDLIASNYAFVVHESWPATPEVTWQTDPEYDLEGNLIRPPQTIVIEPAKPAGDRYGFRMDQLLAFVMRAICEQVDLFLSANGGAESAG</sequence>
<dbReference type="InterPro" id="IPR044914">
    <property type="entry name" value="Endosialidase_C_dom_sf"/>
</dbReference>
<reference evidence="2" key="1">
    <citation type="submission" date="2015-12" db="EMBL/GenBank/DDBJ databases">
        <authorList>
            <person name="Bansal K."/>
            <person name="Midha S."/>
            <person name="Patil P.B."/>
        </authorList>
    </citation>
    <scope>NUCLEOTIDE SEQUENCE</scope>
    <source>
        <strain evidence="2">LMG867</strain>
    </source>
</reference>
<accession>A0AAW4RJY3</accession>
<comment type="caution">
    <text evidence="2">The sequence shown here is derived from an EMBL/GenBank/DDBJ whole genome shotgun (WGS) entry which is preliminary data.</text>
</comment>
<dbReference type="Proteomes" id="UP000825388">
    <property type="component" value="Unassembled WGS sequence"/>
</dbReference>
<dbReference type="InterPro" id="IPR030392">
    <property type="entry name" value="S74_ICA"/>
</dbReference>
<protein>
    <recommendedName>
        <fullName evidence="1">Peptidase S74 domain-containing protein</fullName>
    </recommendedName>
</protein>
<dbReference type="Gene3D" id="4.10.1090.10">
    <property type="entry name" value="Endosialidase, domain 4"/>
    <property type="match status" value="1"/>
</dbReference>
<gene>
    <name evidence="2" type="ORF">Xseb_07615</name>
</gene>
<organism evidence="2 3">
    <name type="scientific">Xanthomonas citri pv. sesbaniae</name>
    <dbReference type="NCBI Taxonomy" id="473425"/>
    <lineage>
        <taxon>Bacteria</taxon>
        <taxon>Pseudomonadati</taxon>
        <taxon>Pseudomonadota</taxon>
        <taxon>Gammaproteobacteria</taxon>
        <taxon>Lysobacterales</taxon>
        <taxon>Lysobacteraceae</taxon>
        <taxon>Xanthomonas</taxon>
    </lineage>
</organism>
<proteinExistence type="predicted"/>